<name>E6PY37_9ZZZZ</name>
<dbReference type="SUPFAM" id="SSF55068">
    <property type="entry name" value="Peptide methionine sulfoxide reductase"/>
    <property type="match status" value="1"/>
</dbReference>
<dbReference type="AlphaFoldDB" id="E6PY37"/>
<dbReference type="PANTHER" id="PTHR43774:SF1">
    <property type="entry name" value="PEPTIDE METHIONINE SULFOXIDE REDUCTASE MSRA 2"/>
    <property type="match status" value="1"/>
</dbReference>
<evidence type="ECO:0000256" key="2">
    <source>
        <dbReference type="ARBA" id="ARBA00023002"/>
    </source>
</evidence>
<protein>
    <recommendedName>
        <fullName evidence="1">peptide-methionine (S)-S-oxide reductase</fullName>
        <ecNumber evidence="1">1.8.4.11</ecNumber>
    </recommendedName>
</protein>
<accession>E6PY37</accession>
<keyword evidence="2 4" id="KW-0560">Oxidoreductase</keyword>
<dbReference type="InterPro" id="IPR036509">
    <property type="entry name" value="Met_Sox_Rdtase_MsrA_sf"/>
</dbReference>
<sequence length="94" mass="10903">MAYVELLETFFSIHDPTQKNRQGPDWGTQYRSVIFYHSPEQKAQAEAMIAQLTADGKFAPRPIVTTVEPAQTFWRAEEYHQRYLEKRGLASCHS</sequence>
<dbReference type="EMBL" id="CABN01000060">
    <property type="protein sequence ID" value="CBH99846.1"/>
    <property type="molecule type" value="Genomic_DNA"/>
</dbReference>
<feature type="domain" description="Peptide methionine sulphoxide reductase MsrA" evidence="3">
    <location>
        <begin position="2"/>
        <end position="93"/>
    </location>
</feature>
<reference evidence="4" key="1">
    <citation type="submission" date="2009-10" db="EMBL/GenBank/DDBJ databases">
        <title>Diversity of trophic interactions inside an arsenic-rich microbial ecosystem.</title>
        <authorList>
            <person name="Bertin P.N."/>
            <person name="Heinrich-Salmeron A."/>
            <person name="Pelletier E."/>
            <person name="Goulhen-Chollet F."/>
            <person name="Arsene-Ploetze F."/>
            <person name="Gallien S."/>
            <person name="Calteau A."/>
            <person name="Vallenet D."/>
            <person name="Casiot C."/>
            <person name="Chane-Woon-Ming B."/>
            <person name="Giloteaux L."/>
            <person name="Barakat M."/>
            <person name="Bonnefoy V."/>
            <person name="Bruneel O."/>
            <person name="Chandler M."/>
            <person name="Cleiss J."/>
            <person name="Duran R."/>
            <person name="Elbaz-Poulichet F."/>
            <person name="Fonknechten N."/>
            <person name="Lauga B."/>
            <person name="Mornico D."/>
            <person name="Ortet P."/>
            <person name="Schaeffer C."/>
            <person name="Siguier P."/>
            <person name="Alexander Thil Smith A."/>
            <person name="Van Dorsselaer A."/>
            <person name="Weissenbach J."/>
            <person name="Medigue C."/>
            <person name="Le Paslier D."/>
        </authorList>
    </citation>
    <scope>NUCLEOTIDE SEQUENCE</scope>
</reference>
<dbReference type="InterPro" id="IPR002569">
    <property type="entry name" value="Met_Sox_Rdtase_MsrA_dom"/>
</dbReference>
<dbReference type="EC" id="1.8.4.11" evidence="1"/>
<dbReference type="PANTHER" id="PTHR43774">
    <property type="entry name" value="PEPTIDE METHIONINE SULFOXIDE REDUCTASE"/>
    <property type="match status" value="1"/>
</dbReference>
<dbReference type="GO" id="GO:0008113">
    <property type="term" value="F:peptide-methionine (S)-S-oxide reductase activity"/>
    <property type="evidence" value="ECO:0007669"/>
    <property type="project" value="UniProtKB-EC"/>
</dbReference>
<evidence type="ECO:0000259" key="3">
    <source>
        <dbReference type="Pfam" id="PF01625"/>
    </source>
</evidence>
<evidence type="ECO:0000256" key="1">
    <source>
        <dbReference type="ARBA" id="ARBA00012502"/>
    </source>
</evidence>
<comment type="caution">
    <text evidence="4">The sequence shown here is derived from an EMBL/GenBank/DDBJ whole genome shotgun (WGS) entry which is preliminary data.</text>
</comment>
<dbReference type="Gene3D" id="3.30.1060.10">
    <property type="entry name" value="Peptide methionine sulphoxide reductase MsrA"/>
    <property type="match status" value="1"/>
</dbReference>
<gene>
    <name evidence="4" type="ORF">CARN3_0807</name>
</gene>
<organism evidence="4">
    <name type="scientific">mine drainage metagenome</name>
    <dbReference type="NCBI Taxonomy" id="410659"/>
    <lineage>
        <taxon>unclassified sequences</taxon>
        <taxon>metagenomes</taxon>
        <taxon>ecological metagenomes</taxon>
    </lineage>
</organism>
<evidence type="ECO:0000313" key="4">
    <source>
        <dbReference type="EMBL" id="CBH99846.1"/>
    </source>
</evidence>
<dbReference type="Pfam" id="PF01625">
    <property type="entry name" value="PMSR"/>
    <property type="match status" value="1"/>
</dbReference>
<proteinExistence type="predicted"/>